<proteinExistence type="predicted"/>
<organism evidence="2 3">
    <name type="scientific">Neodothiora populina</name>
    <dbReference type="NCBI Taxonomy" id="2781224"/>
    <lineage>
        <taxon>Eukaryota</taxon>
        <taxon>Fungi</taxon>
        <taxon>Dikarya</taxon>
        <taxon>Ascomycota</taxon>
        <taxon>Pezizomycotina</taxon>
        <taxon>Dothideomycetes</taxon>
        <taxon>Dothideomycetidae</taxon>
        <taxon>Dothideales</taxon>
        <taxon>Dothioraceae</taxon>
        <taxon>Neodothiora</taxon>
    </lineage>
</organism>
<comment type="caution">
    <text evidence="2">The sequence shown here is derived from an EMBL/GenBank/DDBJ whole genome shotgun (WGS) entry which is preliminary data.</text>
</comment>
<feature type="compositionally biased region" description="Low complexity" evidence="1">
    <location>
        <begin position="78"/>
        <end position="87"/>
    </location>
</feature>
<feature type="compositionally biased region" description="Low complexity" evidence="1">
    <location>
        <begin position="94"/>
        <end position="120"/>
    </location>
</feature>
<evidence type="ECO:0000256" key="1">
    <source>
        <dbReference type="SAM" id="MobiDB-lite"/>
    </source>
</evidence>
<dbReference type="Proteomes" id="UP001562354">
    <property type="component" value="Unassembled WGS sequence"/>
</dbReference>
<gene>
    <name evidence="2" type="ORF">AAFC00_003580</name>
</gene>
<dbReference type="RefSeq" id="XP_069200888.1">
    <property type="nucleotide sequence ID" value="XM_069343074.1"/>
</dbReference>
<protein>
    <submittedName>
        <fullName evidence="2">Uncharacterized protein</fullName>
    </submittedName>
</protein>
<dbReference type="Pfam" id="PF12855">
    <property type="entry name" value="Ecl1"/>
    <property type="match status" value="1"/>
</dbReference>
<evidence type="ECO:0000313" key="2">
    <source>
        <dbReference type="EMBL" id="KAL1304613.1"/>
    </source>
</evidence>
<feature type="region of interest" description="Disordered" evidence="1">
    <location>
        <begin position="78"/>
        <end position="120"/>
    </location>
</feature>
<dbReference type="InterPro" id="IPR024368">
    <property type="entry name" value="Ecl1/2/3"/>
</dbReference>
<keyword evidence="3" id="KW-1185">Reference proteome</keyword>
<dbReference type="GeneID" id="95977281"/>
<name>A0ABR3PF56_9PEZI</name>
<sequence>MDCFPDFCLACDKQTSDGLYCSQACRLADLESAGSSAPASPSYSVEQEQWQSQGSSARNSIISLPQAFYFNSIKTLSETSSLESSETQVRKVLSPSSSRSSMSSAISNAGTQTSAAVSQQAQHELQGYVSSFDAIREMKRRSLSSNSGY</sequence>
<evidence type="ECO:0000313" key="3">
    <source>
        <dbReference type="Proteomes" id="UP001562354"/>
    </source>
</evidence>
<reference evidence="2 3" key="1">
    <citation type="submission" date="2024-07" db="EMBL/GenBank/DDBJ databases">
        <title>Draft sequence of the Neodothiora populina.</title>
        <authorList>
            <person name="Drown D.D."/>
            <person name="Schuette U.S."/>
            <person name="Buechlein A.B."/>
            <person name="Rusch D.R."/>
            <person name="Winton L.W."/>
            <person name="Adams G.A."/>
        </authorList>
    </citation>
    <scope>NUCLEOTIDE SEQUENCE [LARGE SCALE GENOMIC DNA]</scope>
    <source>
        <strain evidence="2 3">CPC 39397</strain>
    </source>
</reference>
<accession>A0ABR3PF56</accession>
<dbReference type="EMBL" id="JBFMKM010000008">
    <property type="protein sequence ID" value="KAL1304613.1"/>
    <property type="molecule type" value="Genomic_DNA"/>
</dbReference>